<keyword evidence="4" id="KW-1185">Reference proteome</keyword>
<name>A0A0L6VIP0_9BASI</name>
<dbReference type="AlphaFoldDB" id="A0A0L6VIP0"/>
<dbReference type="GO" id="GO:0016607">
    <property type="term" value="C:nuclear speck"/>
    <property type="evidence" value="ECO:0007669"/>
    <property type="project" value="TreeGrafter"/>
</dbReference>
<dbReference type="PANTHER" id="PTHR45670:SF1">
    <property type="entry name" value="E3 UBIQUITIN-PROTEIN LIGASE HECTD1"/>
    <property type="match status" value="1"/>
</dbReference>
<dbReference type="GO" id="GO:0000209">
    <property type="term" value="P:protein polyubiquitination"/>
    <property type="evidence" value="ECO:0007669"/>
    <property type="project" value="TreeGrafter"/>
</dbReference>
<evidence type="ECO:0008006" key="5">
    <source>
        <dbReference type="Google" id="ProtNLM"/>
    </source>
</evidence>
<evidence type="ECO:0000313" key="3">
    <source>
        <dbReference type="EMBL" id="KNZ60623.1"/>
    </source>
</evidence>
<sequence>MTTTPIRKVDRPEFKLPGPTNPTTMTSLRCHNCTNSTSLNKSRASPVMMIRKHLVRMDSPYRHITALVFDAQRRKRAIDLGVKVLTYLPKNEDGKSDISARALGAIAYSSSQTEDAAKEAAIARLIELLQSTSRKQVFGRFNSLLLTTLLEVYGASISFTIRLKVLVAVLKIAYFRKAEYLARTLGSIPLARFLAWILANRDQDSLIIYAIQISSWGSLMTTTSPFGEKAQCMKISTFQQVVHAQNHNLLDEELLQAPSSLGHHSRSIPPFSTAPTSSSSTSTKYQLIYRARQLKAKCAMAETTASLKDETILEKTALFSRDNDCVTSFELIESGLVKGLLRFATESRSFRPALSACSELLSEIFFLSSEGTPALVPSVIRLSIKA</sequence>
<accession>A0A0L6VIP0</accession>
<dbReference type="EMBL" id="LAVV01005875">
    <property type="protein sequence ID" value="KNZ60623.1"/>
    <property type="molecule type" value="Genomic_DNA"/>
</dbReference>
<dbReference type="STRING" id="27349.A0A0L6VIP0"/>
<evidence type="ECO:0000313" key="4">
    <source>
        <dbReference type="Proteomes" id="UP000037035"/>
    </source>
</evidence>
<evidence type="ECO:0000256" key="2">
    <source>
        <dbReference type="SAM" id="MobiDB-lite"/>
    </source>
</evidence>
<organism evidence="3 4">
    <name type="scientific">Puccinia sorghi</name>
    <dbReference type="NCBI Taxonomy" id="27349"/>
    <lineage>
        <taxon>Eukaryota</taxon>
        <taxon>Fungi</taxon>
        <taxon>Dikarya</taxon>
        <taxon>Basidiomycota</taxon>
        <taxon>Pucciniomycotina</taxon>
        <taxon>Pucciniomycetes</taxon>
        <taxon>Pucciniales</taxon>
        <taxon>Pucciniaceae</taxon>
        <taxon>Puccinia</taxon>
    </lineage>
</organism>
<comment type="caution">
    <text evidence="3">The sequence shown here is derived from an EMBL/GenBank/DDBJ whole genome shotgun (WGS) entry which is preliminary data.</text>
</comment>
<reference evidence="3 4" key="1">
    <citation type="submission" date="2015-08" db="EMBL/GenBank/DDBJ databases">
        <title>Next Generation Sequencing and Analysis of the Genome of Puccinia sorghi L Schw, the Causal Agent of Maize Common Rust.</title>
        <authorList>
            <person name="Rochi L."/>
            <person name="Burguener G."/>
            <person name="Darino M."/>
            <person name="Turjanski A."/>
            <person name="Kreff E."/>
            <person name="Dieguez M.J."/>
            <person name="Sacco F."/>
        </authorList>
    </citation>
    <scope>NUCLEOTIDE SEQUENCE [LARGE SCALE GENOMIC DNA]</scope>
    <source>
        <strain evidence="3 4">RO10H11247</strain>
    </source>
</reference>
<proteinExistence type="predicted"/>
<feature type="region of interest" description="Disordered" evidence="2">
    <location>
        <begin position="260"/>
        <end position="280"/>
    </location>
</feature>
<dbReference type="OrthoDB" id="271273at2759"/>
<feature type="compositionally biased region" description="Low complexity" evidence="2">
    <location>
        <begin position="267"/>
        <end position="280"/>
    </location>
</feature>
<gene>
    <name evidence="3" type="ORF">VP01_1528g6</name>
</gene>
<evidence type="ECO:0000256" key="1">
    <source>
        <dbReference type="ARBA" id="ARBA00022679"/>
    </source>
</evidence>
<dbReference type="VEuPathDB" id="FungiDB:VP01_1528g6"/>
<dbReference type="Proteomes" id="UP000037035">
    <property type="component" value="Unassembled WGS sequence"/>
</dbReference>
<feature type="region of interest" description="Disordered" evidence="2">
    <location>
        <begin position="1"/>
        <end position="25"/>
    </location>
</feature>
<dbReference type="GO" id="GO:0061630">
    <property type="term" value="F:ubiquitin protein ligase activity"/>
    <property type="evidence" value="ECO:0007669"/>
    <property type="project" value="InterPro"/>
</dbReference>
<dbReference type="PANTHER" id="PTHR45670">
    <property type="entry name" value="E3 UBIQUITIN-PROTEIN LIGASE TRIP12"/>
    <property type="match status" value="1"/>
</dbReference>
<dbReference type="InterPro" id="IPR045322">
    <property type="entry name" value="HECTD1/TRIP12-like"/>
</dbReference>
<protein>
    <recommendedName>
        <fullName evidence="5">Rapamycin-insensitive companion of mTOR domain-containing protein</fullName>
    </recommendedName>
</protein>
<keyword evidence="1" id="KW-0808">Transferase</keyword>
<dbReference type="GO" id="GO:0043161">
    <property type="term" value="P:proteasome-mediated ubiquitin-dependent protein catabolic process"/>
    <property type="evidence" value="ECO:0007669"/>
    <property type="project" value="TreeGrafter"/>
</dbReference>